<feature type="compositionally biased region" description="Polar residues" evidence="1">
    <location>
        <begin position="51"/>
        <end position="69"/>
    </location>
</feature>
<sequence length="95" mass="10148">MENRKVLTLKNSEISIPASTTTQIAETSAELSIPDSSITTVDADTPAELSIPSTSTTTQAAGIGNTSESDTQDMDENDQSDLNFQFDEDSTDDEN</sequence>
<gene>
    <name evidence="2" type="ORF">HHI36_000297</name>
</gene>
<evidence type="ECO:0000313" key="3">
    <source>
        <dbReference type="Proteomes" id="UP001516400"/>
    </source>
</evidence>
<comment type="caution">
    <text evidence="2">The sequence shown here is derived from an EMBL/GenBank/DDBJ whole genome shotgun (WGS) entry which is preliminary data.</text>
</comment>
<reference evidence="2 3" key="1">
    <citation type="journal article" date="2021" name="BMC Biol.">
        <title>Horizontally acquired antibacterial genes associated with adaptive radiation of ladybird beetles.</title>
        <authorList>
            <person name="Li H.S."/>
            <person name="Tang X.F."/>
            <person name="Huang Y.H."/>
            <person name="Xu Z.Y."/>
            <person name="Chen M.L."/>
            <person name="Du X.Y."/>
            <person name="Qiu B.Y."/>
            <person name="Chen P.T."/>
            <person name="Zhang W."/>
            <person name="Slipinski A."/>
            <person name="Escalona H.E."/>
            <person name="Waterhouse R.M."/>
            <person name="Zwick A."/>
            <person name="Pang H."/>
        </authorList>
    </citation>
    <scope>NUCLEOTIDE SEQUENCE [LARGE SCALE GENOMIC DNA]</scope>
    <source>
        <strain evidence="2">SYSU2018</strain>
    </source>
</reference>
<keyword evidence="3" id="KW-1185">Reference proteome</keyword>
<accession>A0ABD2P4Z4</accession>
<feature type="compositionally biased region" description="Acidic residues" evidence="1">
    <location>
        <begin position="86"/>
        <end position="95"/>
    </location>
</feature>
<organism evidence="2 3">
    <name type="scientific">Cryptolaemus montrouzieri</name>
    <dbReference type="NCBI Taxonomy" id="559131"/>
    <lineage>
        <taxon>Eukaryota</taxon>
        <taxon>Metazoa</taxon>
        <taxon>Ecdysozoa</taxon>
        <taxon>Arthropoda</taxon>
        <taxon>Hexapoda</taxon>
        <taxon>Insecta</taxon>
        <taxon>Pterygota</taxon>
        <taxon>Neoptera</taxon>
        <taxon>Endopterygota</taxon>
        <taxon>Coleoptera</taxon>
        <taxon>Polyphaga</taxon>
        <taxon>Cucujiformia</taxon>
        <taxon>Coccinelloidea</taxon>
        <taxon>Coccinellidae</taxon>
        <taxon>Scymninae</taxon>
        <taxon>Scymnini</taxon>
        <taxon>Cryptolaemus</taxon>
    </lineage>
</organism>
<evidence type="ECO:0000313" key="2">
    <source>
        <dbReference type="EMBL" id="KAL3285773.1"/>
    </source>
</evidence>
<protein>
    <submittedName>
        <fullName evidence="2">Uncharacterized protein</fullName>
    </submittedName>
</protein>
<dbReference type="EMBL" id="JABFTP020000185">
    <property type="protein sequence ID" value="KAL3285773.1"/>
    <property type="molecule type" value="Genomic_DNA"/>
</dbReference>
<dbReference type="AlphaFoldDB" id="A0ABD2P4Z4"/>
<dbReference type="Proteomes" id="UP001516400">
    <property type="component" value="Unassembled WGS sequence"/>
</dbReference>
<proteinExistence type="predicted"/>
<feature type="compositionally biased region" description="Acidic residues" evidence="1">
    <location>
        <begin position="70"/>
        <end position="79"/>
    </location>
</feature>
<evidence type="ECO:0000256" key="1">
    <source>
        <dbReference type="SAM" id="MobiDB-lite"/>
    </source>
</evidence>
<feature type="region of interest" description="Disordered" evidence="1">
    <location>
        <begin position="36"/>
        <end position="95"/>
    </location>
</feature>
<name>A0ABD2P4Z4_9CUCU</name>